<sequence>MPRSDRLSTSTLRTAVIWLMQPQNSFPPLEMCCIAIVFKGCELREEEACFACCGIGRPTEVCGRWAESPAQAERILLHGSFTAAYKCGNA</sequence>
<accession>A0ABR3MHH8</accession>
<evidence type="ECO:0000313" key="1">
    <source>
        <dbReference type="EMBL" id="KAL1264070.1"/>
    </source>
</evidence>
<proteinExistence type="predicted"/>
<name>A0ABR3MHH8_9TELE</name>
<dbReference type="Proteomes" id="UP001558613">
    <property type="component" value="Unassembled WGS sequence"/>
</dbReference>
<dbReference type="EMBL" id="JAYMGO010000012">
    <property type="protein sequence ID" value="KAL1264070.1"/>
    <property type="molecule type" value="Genomic_DNA"/>
</dbReference>
<protein>
    <submittedName>
        <fullName evidence="1">Uncharacterized protein</fullName>
    </submittedName>
</protein>
<organism evidence="1 2">
    <name type="scientific">Cirrhinus molitorella</name>
    <name type="common">mud carp</name>
    <dbReference type="NCBI Taxonomy" id="172907"/>
    <lineage>
        <taxon>Eukaryota</taxon>
        <taxon>Metazoa</taxon>
        <taxon>Chordata</taxon>
        <taxon>Craniata</taxon>
        <taxon>Vertebrata</taxon>
        <taxon>Euteleostomi</taxon>
        <taxon>Actinopterygii</taxon>
        <taxon>Neopterygii</taxon>
        <taxon>Teleostei</taxon>
        <taxon>Ostariophysi</taxon>
        <taxon>Cypriniformes</taxon>
        <taxon>Cyprinidae</taxon>
        <taxon>Labeoninae</taxon>
        <taxon>Labeonini</taxon>
        <taxon>Cirrhinus</taxon>
    </lineage>
</organism>
<comment type="caution">
    <text evidence="1">The sequence shown here is derived from an EMBL/GenBank/DDBJ whole genome shotgun (WGS) entry which is preliminary data.</text>
</comment>
<keyword evidence="2" id="KW-1185">Reference proteome</keyword>
<reference evidence="1 2" key="1">
    <citation type="submission" date="2023-09" db="EMBL/GenBank/DDBJ databases">
        <authorList>
            <person name="Wang M."/>
        </authorList>
    </citation>
    <scope>NUCLEOTIDE SEQUENCE [LARGE SCALE GENOMIC DNA]</scope>
    <source>
        <strain evidence="1">GT-2023</strain>
        <tissue evidence="1">Liver</tissue>
    </source>
</reference>
<evidence type="ECO:0000313" key="2">
    <source>
        <dbReference type="Proteomes" id="UP001558613"/>
    </source>
</evidence>
<gene>
    <name evidence="1" type="ORF">QQF64_004425</name>
</gene>